<evidence type="ECO:0000259" key="12">
    <source>
        <dbReference type="Pfam" id="PF00892"/>
    </source>
</evidence>
<keyword evidence="3" id="KW-0444">Lipid biosynthesis</keyword>
<evidence type="ECO:0000313" key="13">
    <source>
        <dbReference type="EMBL" id="QSX79662.1"/>
    </source>
</evidence>
<evidence type="ECO:0000313" key="14">
    <source>
        <dbReference type="Proteomes" id="UP000639274"/>
    </source>
</evidence>
<protein>
    <submittedName>
        <fullName evidence="13">EamA family transporter</fullName>
    </submittedName>
</protein>
<evidence type="ECO:0000256" key="9">
    <source>
        <dbReference type="ARBA" id="ARBA00023098"/>
    </source>
</evidence>
<keyword evidence="4" id="KW-0997">Cell inner membrane</keyword>
<evidence type="ECO:0000256" key="4">
    <source>
        <dbReference type="ARBA" id="ARBA00022519"/>
    </source>
</evidence>
<keyword evidence="5" id="KW-0441">Lipid A biosynthesis</keyword>
<proteinExistence type="predicted"/>
<dbReference type="InterPro" id="IPR000390">
    <property type="entry name" value="Small_drug/metabolite_transptr"/>
</dbReference>
<dbReference type="AlphaFoldDB" id="A0A974Y1G5"/>
<feature type="transmembrane region" description="Helical" evidence="11">
    <location>
        <begin position="41"/>
        <end position="65"/>
    </location>
</feature>
<gene>
    <name evidence="13" type="ORF">I8J32_007410</name>
</gene>
<evidence type="ECO:0000256" key="1">
    <source>
        <dbReference type="ARBA" id="ARBA00004651"/>
    </source>
</evidence>
<dbReference type="SUPFAM" id="SSF103481">
    <property type="entry name" value="Multidrug resistance efflux transporter EmrE"/>
    <property type="match status" value="1"/>
</dbReference>
<comment type="subcellular location">
    <subcellularLocation>
        <location evidence="1">Cell membrane</location>
        <topology evidence="1">Multi-pass membrane protein</topology>
    </subcellularLocation>
</comment>
<reference evidence="13 14" key="1">
    <citation type="submission" date="2021-03" db="EMBL/GenBank/DDBJ databases">
        <title>Lysobacter sp. nov. isolated from soil of gangwondo yeongwol, south Korea.</title>
        <authorList>
            <person name="Kim K.R."/>
            <person name="Kim K.H."/>
            <person name="Jeon C.O."/>
        </authorList>
    </citation>
    <scope>NUCLEOTIDE SEQUENCE [LARGE SCALE GENOMIC DNA]</scope>
    <source>
        <strain evidence="13 14">R19</strain>
    </source>
</reference>
<keyword evidence="8 11" id="KW-1133">Transmembrane helix</keyword>
<sequence>MTGYAFIALTVLLSVYGQLVLKWQASLSGPLPHGVAPKLSFLFHMLVNPWVISGLAAAFAASLFWMLALKKLPLSTAYPLTATSFLLILLFATLVLHEPLSMGKIVGTVMIVGGITVLAVTA</sequence>
<dbReference type="Pfam" id="PF00892">
    <property type="entry name" value="EamA"/>
    <property type="match status" value="1"/>
</dbReference>
<dbReference type="EMBL" id="CP071518">
    <property type="protein sequence ID" value="QSX79662.1"/>
    <property type="molecule type" value="Genomic_DNA"/>
</dbReference>
<dbReference type="Gene3D" id="1.10.3730.20">
    <property type="match status" value="1"/>
</dbReference>
<evidence type="ECO:0000256" key="3">
    <source>
        <dbReference type="ARBA" id="ARBA00022516"/>
    </source>
</evidence>
<keyword evidence="10 11" id="KW-0472">Membrane</keyword>
<feature type="transmembrane region" description="Helical" evidence="11">
    <location>
        <begin position="102"/>
        <end position="121"/>
    </location>
</feature>
<evidence type="ECO:0000256" key="5">
    <source>
        <dbReference type="ARBA" id="ARBA00022556"/>
    </source>
</evidence>
<evidence type="ECO:0000256" key="6">
    <source>
        <dbReference type="ARBA" id="ARBA00022692"/>
    </source>
</evidence>
<keyword evidence="7" id="KW-0448">Lipopolysaccharide biosynthesis</keyword>
<dbReference type="PANTHER" id="PTHR30561:SF9">
    <property type="entry name" value="4-AMINO-4-DEOXY-L-ARABINOSE-PHOSPHOUNDECAPRENOL FLIPPASE SUBUNIT ARNF-RELATED"/>
    <property type="match status" value="1"/>
</dbReference>
<feature type="transmembrane region" description="Helical" evidence="11">
    <location>
        <begin position="77"/>
        <end position="96"/>
    </location>
</feature>
<dbReference type="GO" id="GO:0009245">
    <property type="term" value="P:lipid A biosynthetic process"/>
    <property type="evidence" value="ECO:0007669"/>
    <property type="project" value="UniProtKB-KW"/>
</dbReference>
<evidence type="ECO:0000256" key="7">
    <source>
        <dbReference type="ARBA" id="ARBA00022985"/>
    </source>
</evidence>
<keyword evidence="9" id="KW-0443">Lipid metabolism</keyword>
<dbReference type="GO" id="GO:0005886">
    <property type="term" value="C:plasma membrane"/>
    <property type="evidence" value="ECO:0007669"/>
    <property type="project" value="UniProtKB-SubCell"/>
</dbReference>
<dbReference type="InterPro" id="IPR037185">
    <property type="entry name" value="EmrE-like"/>
</dbReference>
<evidence type="ECO:0000256" key="8">
    <source>
        <dbReference type="ARBA" id="ARBA00022989"/>
    </source>
</evidence>
<name>A0A974Y1G5_9GAMM</name>
<feature type="domain" description="EamA" evidence="12">
    <location>
        <begin position="51"/>
        <end position="118"/>
    </location>
</feature>
<keyword evidence="2" id="KW-1003">Cell membrane</keyword>
<keyword evidence="6 11" id="KW-0812">Transmembrane</keyword>
<dbReference type="Proteomes" id="UP000639274">
    <property type="component" value="Chromosome"/>
</dbReference>
<accession>A0A974Y1G5</accession>
<evidence type="ECO:0000256" key="10">
    <source>
        <dbReference type="ARBA" id="ARBA00023136"/>
    </source>
</evidence>
<evidence type="ECO:0000256" key="2">
    <source>
        <dbReference type="ARBA" id="ARBA00022475"/>
    </source>
</evidence>
<dbReference type="PANTHER" id="PTHR30561">
    <property type="entry name" value="SMR FAMILY PROTON-DEPENDENT DRUG EFFLUX TRANSPORTER SUGE"/>
    <property type="match status" value="1"/>
</dbReference>
<dbReference type="InterPro" id="IPR000620">
    <property type="entry name" value="EamA_dom"/>
</dbReference>
<evidence type="ECO:0000256" key="11">
    <source>
        <dbReference type="SAM" id="Phobius"/>
    </source>
</evidence>
<dbReference type="RefSeq" id="WP_200610235.1">
    <property type="nucleotide sequence ID" value="NZ_CP071518.1"/>
</dbReference>
<dbReference type="GO" id="GO:0022857">
    <property type="term" value="F:transmembrane transporter activity"/>
    <property type="evidence" value="ECO:0007669"/>
    <property type="project" value="InterPro"/>
</dbReference>
<keyword evidence="14" id="KW-1185">Reference proteome</keyword>
<dbReference type="KEGG" id="lsf:I8J32_007410"/>
<dbReference type="GO" id="GO:0009103">
    <property type="term" value="P:lipopolysaccharide biosynthetic process"/>
    <property type="evidence" value="ECO:0007669"/>
    <property type="project" value="UniProtKB-KW"/>
</dbReference>
<organism evidence="13 14">
    <name type="scientific">Agrilutibacter solisilvae</name>
    <dbReference type="NCBI Taxonomy" id="2763317"/>
    <lineage>
        <taxon>Bacteria</taxon>
        <taxon>Pseudomonadati</taxon>
        <taxon>Pseudomonadota</taxon>
        <taxon>Gammaproteobacteria</taxon>
        <taxon>Lysobacterales</taxon>
        <taxon>Lysobacteraceae</taxon>
        <taxon>Agrilutibacter</taxon>
    </lineage>
</organism>